<dbReference type="Proteomes" id="UP000515806">
    <property type="component" value="Chromosome"/>
</dbReference>
<dbReference type="InterPro" id="IPR000126">
    <property type="entry name" value="V8_ser_AS"/>
</dbReference>
<evidence type="ECO:0000256" key="1">
    <source>
        <dbReference type="ARBA" id="ARBA00022670"/>
    </source>
</evidence>
<dbReference type="InterPro" id="IPR043504">
    <property type="entry name" value="Peptidase_S1_PA_chymotrypsin"/>
</dbReference>
<evidence type="ECO:0000256" key="2">
    <source>
        <dbReference type="ARBA" id="ARBA00022729"/>
    </source>
</evidence>
<evidence type="ECO:0000313" key="6">
    <source>
        <dbReference type="Proteomes" id="UP000515806"/>
    </source>
</evidence>
<organism evidence="5 6">
    <name type="scientific">Pedobacter roseus</name>
    <dbReference type="NCBI Taxonomy" id="336820"/>
    <lineage>
        <taxon>Bacteria</taxon>
        <taxon>Pseudomonadati</taxon>
        <taxon>Bacteroidota</taxon>
        <taxon>Sphingobacteriia</taxon>
        <taxon>Sphingobacteriales</taxon>
        <taxon>Sphingobacteriaceae</taxon>
        <taxon>Pedobacter</taxon>
    </lineage>
</organism>
<dbReference type="GO" id="GO:0008236">
    <property type="term" value="F:serine-type peptidase activity"/>
    <property type="evidence" value="ECO:0007669"/>
    <property type="project" value="UniProtKB-KW"/>
</dbReference>
<evidence type="ECO:0000313" key="5">
    <source>
        <dbReference type="EMBL" id="QNN40172.1"/>
    </source>
</evidence>
<dbReference type="EMBL" id="CP060723">
    <property type="protein sequence ID" value="QNN40172.1"/>
    <property type="molecule type" value="Genomic_DNA"/>
</dbReference>
<dbReference type="Gene3D" id="2.40.10.10">
    <property type="entry name" value="Trypsin-like serine proteases"/>
    <property type="match status" value="2"/>
</dbReference>
<dbReference type="RefSeq" id="WP_187590913.1">
    <property type="nucleotide sequence ID" value="NZ_CP060723.1"/>
</dbReference>
<keyword evidence="4" id="KW-0720">Serine protease</keyword>
<accession>A0A7G9Q9Z7</accession>
<dbReference type="PROSITE" id="PS00673">
    <property type="entry name" value="V8_SER"/>
    <property type="match status" value="1"/>
</dbReference>
<dbReference type="InterPro" id="IPR009003">
    <property type="entry name" value="Peptidase_S1_PA"/>
</dbReference>
<gene>
    <name evidence="5" type="ORF">H9L23_13500</name>
</gene>
<keyword evidence="3" id="KW-0378">Hydrolase</keyword>
<dbReference type="GO" id="GO:0006508">
    <property type="term" value="P:proteolysis"/>
    <property type="evidence" value="ECO:0007669"/>
    <property type="project" value="UniProtKB-KW"/>
</dbReference>
<dbReference type="AlphaFoldDB" id="A0A7G9Q9Z7"/>
<keyword evidence="6" id="KW-1185">Reference proteome</keyword>
<keyword evidence="1" id="KW-0645">Protease</keyword>
<sequence>MNTSNLSQLHNIVFTVGRITPSGVSLLGTCFLLNESGLLATAAHVTSNDEQNLVIVFSQGTDIMSYQDTSNNSVNAIPARIYAVDAVRDICILKVDQDVKSNLRIIGSDQASIAQHLDIIGYPHCTEGRRVLTYQSTVVGAKVLIESANIKSKHLILNIQTKPGQSGSPIFDSETGVVVAMLIGSYAPTSKGFMMIGDINPHTLHQTTHAISSEYLIEMI</sequence>
<evidence type="ECO:0000256" key="3">
    <source>
        <dbReference type="ARBA" id="ARBA00022801"/>
    </source>
</evidence>
<name>A0A7G9Q9Z7_9SPHI</name>
<reference evidence="5 6" key="1">
    <citation type="submission" date="2020-08" db="EMBL/GenBank/DDBJ databases">
        <title>Genome sequence of Pedobacter roseus KACC 11594T.</title>
        <authorList>
            <person name="Hyun D.-W."/>
            <person name="Bae J.-W."/>
        </authorList>
    </citation>
    <scope>NUCLEOTIDE SEQUENCE [LARGE SCALE GENOMIC DNA]</scope>
    <source>
        <strain evidence="5 6">KACC 11594</strain>
    </source>
</reference>
<keyword evidence="2" id="KW-0732">Signal</keyword>
<dbReference type="KEGG" id="proe:H9L23_13500"/>
<protein>
    <submittedName>
        <fullName evidence="5">Trypsin-like peptidase domain-containing protein</fullName>
    </submittedName>
</protein>
<evidence type="ECO:0000256" key="4">
    <source>
        <dbReference type="ARBA" id="ARBA00022825"/>
    </source>
</evidence>
<proteinExistence type="predicted"/>
<dbReference type="Pfam" id="PF13365">
    <property type="entry name" value="Trypsin_2"/>
    <property type="match status" value="1"/>
</dbReference>
<dbReference type="SUPFAM" id="SSF50494">
    <property type="entry name" value="Trypsin-like serine proteases"/>
    <property type="match status" value="1"/>
</dbReference>